<evidence type="ECO:0000313" key="1">
    <source>
        <dbReference type="EMBL" id="SLN43227.1"/>
    </source>
</evidence>
<dbReference type="Pfam" id="PF08811">
    <property type="entry name" value="DUF1800"/>
    <property type="match status" value="1"/>
</dbReference>
<reference evidence="1 2" key="1">
    <citation type="submission" date="2017-03" db="EMBL/GenBank/DDBJ databases">
        <authorList>
            <person name="Afonso C.L."/>
            <person name="Miller P.J."/>
            <person name="Scott M.A."/>
            <person name="Spackman E."/>
            <person name="Goraichik I."/>
            <person name="Dimitrov K.M."/>
            <person name="Suarez D.L."/>
            <person name="Swayne D.E."/>
        </authorList>
    </citation>
    <scope>NUCLEOTIDE SEQUENCE [LARGE SCALE GENOMIC DNA]</scope>
    <source>
        <strain evidence="1 2">CECT 7680</strain>
    </source>
</reference>
<dbReference type="RefSeq" id="WP_085868715.1">
    <property type="nucleotide sequence ID" value="NZ_FWFQ01000014.1"/>
</dbReference>
<name>A0A1Y5SMU8_9RHOB</name>
<dbReference type="AlphaFoldDB" id="A0A1Y5SMU8"/>
<accession>A0A1Y5SMU8</accession>
<keyword evidence="2" id="KW-1185">Reference proteome</keyword>
<dbReference type="Proteomes" id="UP000193409">
    <property type="component" value="Unassembled WGS sequence"/>
</dbReference>
<gene>
    <name evidence="1" type="ORF">PSA7680_02162</name>
</gene>
<dbReference type="InterPro" id="IPR014917">
    <property type="entry name" value="DUF1800"/>
</dbReference>
<evidence type="ECO:0008006" key="3">
    <source>
        <dbReference type="Google" id="ProtNLM"/>
    </source>
</evidence>
<sequence length="462" mass="50481">MFDPETAAIRFGTGLSPQIAPPQSVTAMLDGLKGPDAMAARIPIAPFSERLDSFPAYNELSKARTVARKAGDSAAERAARDAQRKYRRALGVERLQDMNAALARAAETPDGLRERLVWFWADHFTAIGRNPPAETALSGYVEEAIRPHVTGNFAQLLRAVELHPIMLTYLDQHVSVGPNSRAAQKAKRGLNENLARELLELHTVGVDGSYTQSDVRELARLLTGAGFSPRQGGFRYRENIAEPGEKRVLGASYGSEAPNETEMLRFLDDVAVHPDTARHIARKLVVHFVSDRPDPDHVAHVAAAFAESGGELMPTYAALLEHPAAWAHPDTKVKPPADFVASSLRALGLGHDALRGLKPNRVRLLIAAPLAAMRQPWRTPAGPDGWPEEAEEWITPQGLAGRLQWAMTVPQVLMRELPEPLAFAEAALGRRLTPEIAFAAQNAETRWEAVGLVLASPAFQRR</sequence>
<dbReference type="EMBL" id="FWFQ01000014">
    <property type="protein sequence ID" value="SLN43227.1"/>
    <property type="molecule type" value="Genomic_DNA"/>
</dbReference>
<protein>
    <recommendedName>
        <fullName evidence="3">DUF1800 domain-containing protein</fullName>
    </recommendedName>
</protein>
<evidence type="ECO:0000313" key="2">
    <source>
        <dbReference type="Proteomes" id="UP000193409"/>
    </source>
</evidence>
<dbReference type="OrthoDB" id="9772295at2"/>
<proteinExistence type="predicted"/>
<organism evidence="1 2">
    <name type="scientific">Pseudoruegeria aquimaris</name>
    <dbReference type="NCBI Taxonomy" id="393663"/>
    <lineage>
        <taxon>Bacteria</taxon>
        <taxon>Pseudomonadati</taxon>
        <taxon>Pseudomonadota</taxon>
        <taxon>Alphaproteobacteria</taxon>
        <taxon>Rhodobacterales</taxon>
        <taxon>Roseobacteraceae</taxon>
        <taxon>Pseudoruegeria</taxon>
    </lineage>
</organism>